<dbReference type="Proteomes" id="UP001166251">
    <property type="component" value="Unassembled WGS sequence"/>
</dbReference>
<dbReference type="InterPro" id="IPR003770">
    <property type="entry name" value="MLTG-like"/>
</dbReference>
<dbReference type="EMBL" id="JAHZSS010000025">
    <property type="protein sequence ID" value="MBW8192607.1"/>
    <property type="molecule type" value="Genomic_DNA"/>
</dbReference>
<dbReference type="PANTHER" id="PTHR30518">
    <property type="entry name" value="ENDOLYTIC MUREIN TRANSGLYCOSYLASE"/>
    <property type="match status" value="1"/>
</dbReference>
<proteinExistence type="inferred from homology"/>
<keyword evidence="5 7" id="KW-0456">Lyase</keyword>
<evidence type="ECO:0000256" key="5">
    <source>
        <dbReference type="ARBA" id="ARBA00023239"/>
    </source>
</evidence>
<evidence type="ECO:0000256" key="6">
    <source>
        <dbReference type="ARBA" id="ARBA00023316"/>
    </source>
</evidence>
<keyword evidence="6 7" id="KW-0961">Cell wall biogenesis/degradation</keyword>
<keyword evidence="1 7" id="KW-1003">Cell membrane</keyword>
<evidence type="ECO:0000256" key="7">
    <source>
        <dbReference type="HAMAP-Rule" id="MF_02065"/>
    </source>
</evidence>
<protein>
    <recommendedName>
        <fullName evidence="7">Endolytic murein transglycosylase</fullName>
        <ecNumber evidence="7">4.2.2.29</ecNumber>
    </recommendedName>
    <alternativeName>
        <fullName evidence="7">Peptidoglycan lytic transglycosylase</fullName>
    </alternativeName>
    <alternativeName>
        <fullName evidence="7">Peptidoglycan polymerization terminase</fullName>
    </alternativeName>
</protein>
<evidence type="ECO:0000256" key="3">
    <source>
        <dbReference type="ARBA" id="ARBA00022989"/>
    </source>
</evidence>
<keyword evidence="7" id="KW-0997">Cell inner membrane</keyword>
<reference evidence="8" key="1">
    <citation type="submission" date="2021-07" db="EMBL/GenBank/DDBJ databases">
        <title>Neiella marina sp. nov., isolated from the intestinal content of sea cucumber Apostichopus japonicus.</title>
        <authorList>
            <person name="Bai X."/>
        </authorList>
    </citation>
    <scope>NUCLEOTIDE SEQUENCE</scope>
    <source>
        <strain evidence="8">126</strain>
    </source>
</reference>
<sequence>MKAKFVKLAMALAVAALIAGVAGYWWLNQQIDDFANQRLTNEQAELITIRPGQSVYALVKQWQKHQWIGEQSWLRWLLRQQPELGAIRAGTYQLTPGQTLANALQHLVAGQEHQFAITFVEGSRWWDWQAQIKQAEHLTGAVVVDDEAALRQRLAIEQASIEGWLYPDTYFYTAGTSAEELLQRAHRRMVEVLNNAWQQRNDEAVKHLESAYQALTLASIIEKETGQHGERALISSVFHNRLDANMRLQTDPTVIYGMGERYDGNIRKTDLREATPYNTYVIKGLPPTPIAMAGKAAIEAALAPETSELYYFVSRGDGSHVFSKNLAEHNANVRRYILNKTSNKE</sequence>
<dbReference type="Gene3D" id="3.30.160.60">
    <property type="entry name" value="Classic Zinc Finger"/>
    <property type="match status" value="2"/>
</dbReference>
<keyword evidence="2 7" id="KW-0812">Transmembrane</keyword>
<dbReference type="PANTHER" id="PTHR30518:SF2">
    <property type="entry name" value="ENDOLYTIC MUREIN TRANSGLYCOSYLASE"/>
    <property type="match status" value="1"/>
</dbReference>
<evidence type="ECO:0000313" key="8">
    <source>
        <dbReference type="EMBL" id="MBW8192607.1"/>
    </source>
</evidence>
<comment type="catalytic activity">
    <reaction evidence="7">
        <text>a peptidoglycan chain = a peptidoglycan chain with N-acetyl-1,6-anhydromuramyl-[peptide] at the reducing end + a peptidoglycan chain with N-acetylglucosamine at the non-reducing end.</text>
        <dbReference type="EC" id="4.2.2.29"/>
    </reaction>
</comment>
<accession>A0ABS7ELP5</accession>
<dbReference type="NCBIfam" id="TIGR00247">
    <property type="entry name" value="endolytic transglycosylase MltG"/>
    <property type="match status" value="1"/>
</dbReference>
<evidence type="ECO:0000256" key="2">
    <source>
        <dbReference type="ARBA" id="ARBA00022692"/>
    </source>
</evidence>
<dbReference type="CDD" id="cd08010">
    <property type="entry name" value="MltG_like"/>
    <property type="match status" value="1"/>
</dbReference>
<comment type="function">
    <text evidence="7">Functions as a peptidoglycan terminase that cleaves nascent peptidoglycan strands endolytically to terminate their elongation.</text>
</comment>
<dbReference type="Pfam" id="PF02618">
    <property type="entry name" value="YceG"/>
    <property type="match status" value="1"/>
</dbReference>
<name>A0ABS7ELP5_9GAMM</name>
<gene>
    <name evidence="7 8" type="primary">mltG</name>
    <name evidence="8" type="ORF">K0504_16330</name>
</gene>
<keyword evidence="3 7" id="KW-1133">Transmembrane helix</keyword>
<dbReference type="EC" id="4.2.2.29" evidence="7"/>
<evidence type="ECO:0000313" key="9">
    <source>
        <dbReference type="Proteomes" id="UP001166251"/>
    </source>
</evidence>
<dbReference type="HAMAP" id="MF_02065">
    <property type="entry name" value="MltG"/>
    <property type="match status" value="1"/>
</dbReference>
<organism evidence="8 9">
    <name type="scientific">Neiella holothuriorum</name>
    <dbReference type="NCBI Taxonomy" id="2870530"/>
    <lineage>
        <taxon>Bacteria</taxon>
        <taxon>Pseudomonadati</taxon>
        <taxon>Pseudomonadota</taxon>
        <taxon>Gammaproteobacteria</taxon>
        <taxon>Alteromonadales</taxon>
        <taxon>Echinimonadaceae</taxon>
        <taxon>Neiella</taxon>
    </lineage>
</organism>
<evidence type="ECO:0000256" key="4">
    <source>
        <dbReference type="ARBA" id="ARBA00023136"/>
    </source>
</evidence>
<comment type="caution">
    <text evidence="8">The sequence shown here is derived from an EMBL/GenBank/DDBJ whole genome shotgun (WGS) entry which is preliminary data.</text>
</comment>
<keyword evidence="4 7" id="KW-0472">Membrane</keyword>
<comment type="similarity">
    <text evidence="7">Belongs to the transglycosylase MltG family.</text>
</comment>
<dbReference type="RefSeq" id="WP_220105228.1">
    <property type="nucleotide sequence ID" value="NZ_JAHZSS010000025.1"/>
</dbReference>
<evidence type="ECO:0000256" key="1">
    <source>
        <dbReference type="ARBA" id="ARBA00022475"/>
    </source>
</evidence>
<keyword evidence="9" id="KW-1185">Reference proteome</keyword>
<feature type="site" description="Important for catalytic activity" evidence="7">
    <location>
        <position position="224"/>
    </location>
</feature>